<dbReference type="GO" id="GO:0016887">
    <property type="term" value="F:ATP hydrolysis activity"/>
    <property type="evidence" value="ECO:0007669"/>
    <property type="project" value="InterPro"/>
</dbReference>
<dbReference type="GO" id="GO:0005524">
    <property type="term" value="F:ATP binding"/>
    <property type="evidence" value="ECO:0007669"/>
    <property type="project" value="UniProtKB-KW"/>
</dbReference>
<dbReference type="PANTHER" id="PTHR42788:SF19">
    <property type="entry name" value="ALIPHATIC SULFONATES IMPORT ATP-BINDING PROTEIN SSUB 2"/>
    <property type="match status" value="1"/>
</dbReference>
<accession>A0A1Y5RX69</accession>
<dbReference type="InterPro" id="IPR003593">
    <property type="entry name" value="AAA+_ATPase"/>
</dbReference>
<dbReference type="EC" id="3.6.3.-" evidence="7"/>
<dbReference type="PROSITE" id="PS00211">
    <property type="entry name" value="ABC_TRANSPORTER_1"/>
    <property type="match status" value="1"/>
</dbReference>
<sequence length="293" mass="31644">MPTRHALPLQSYDNARKRHGNTTPATLFDDLPVSAFHRPAQDWGIYMTPAPSLLISGSAWFDGTLLFGPLQLTIGAGKWTCLLGPSGVGKTTLLRLVAGLDAVTRFDGHLNASDDLPLAGRTALMAQSDLLMPWLNVTDNVLLGARLRGKTPDHARAARVLGRVGLSDHTRKTPDALSGGQRQRVALARTLMEDRPIVLLDEPFSALDARTRSQMQDLTVELLSGRTVLMVTHDPAEAARLADTILIMTETGISSFPPPPSPAPRAVDDGETLKTQGQLLALLRQTTQQDESV</sequence>
<dbReference type="Pfam" id="PF00005">
    <property type="entry name" value="ABC_tran"/>
    <property type="match status" value="1"/>
</dbReference>
<evidence type="ECO:0000259" key="6">
    <source>
        <dbReference type="PROSITE" id="PS50893"/>
    </source>
</evidence>
<proteinExistence type="inferred from homology"/>
<evidence type="ECO:0000256" key="1">
    <source>
        <dbReference type="ARBA" id="ARBA00005417"/>
    </source>
</evidence>
<evidence type="ECO:0000313" key="8">
    <source>
        <dbReference type="Proteomes" id="UP000193827"/>
    </source>
</evidence>
<keyword evidence="8" id="KW-1185">Reference proteome</keyword>
<keyword evidence="2" id="KW-0813">Transport</keyword>
<keyword evidence="7" id="KW-0378">Hydrolase</keyword>
<dbReference type="PANTHER" id="PTHR42788">
    <property type="entry name" value="TAURINE IMPORT ATP-BINDING PROTEIN-RELATED"/>
    <property type="match status" value="1"/>
</dbReference>
<evidence type="ECO:0000256" key="4">
    <source>
        <dbReference type="ARBA" id="ARBA00022840"/>
    </source>
</evidence>
<dbReference type="InterPro" id="IPR027417">
    <property type="entry name" value="P-loop_NTPase"/>
</dbReference>
<dbReference type="PROSITE" id="PS50893">
    <property type="entry name" value="ABC_TRANSPORTER_2"/>
    <property type="match status" value="1"/>
</dbReference>
<dbReference type="InterPro" id="IPR050166">
    <property type="entry name" value="ABC_transporter_ATP-bind"/>
</dbReference>
<evidence type="ECO:0000256" key="5">
    <source>
        <dbReference type="SAM" id="MobiDB-lite"/>
    </source>
</evidence>
<evidence type="ECO:0000256" key="3">
    <source>
        <dbReference type="ARBA" id="ARBA00022741"/>
    </source>
</evidence>
<dbReference type="EMBL" id="FWFL01000003">
    <property type="protein sequence ID" value="SLN27695.1"/>
    <property type="molecule type" value="Genomic_DNA"/>
</dbReference>
<dbReference type="Proteomes" id="UP000193827">
    <property type="component" value="Unassembled WGS sequence"/>
</dbReference>
<gene>
    <name evidence="7" type="primary">ssuB</name>
    <name evidence="7" type="ORF">PEL8287_01245</name>
</gene>
<evidence type="ECO:0000313" key="7">
    <source>
        <dbReference type="EMBL" id="SLN27695.1"/>
    </source>
</evidence>
<dbReference type="InterPro" id="IPR017871">
    <property type="entry name" value="ABC_transporter-like_CS"/>
</dbReference>
<keyword evidence="4 7" id="KW-0067">ATP-binding</keyword>
<evidence type="ECO:0000256" key="2">
    <source>
        <dbReference type="ARBA" id="ARBA00022448"/>
    </source>
</evidence>
<organism evidence="7 8">
    <name type="scientific">Roseovarius litorisediminis</name>
    <dbReference type="NCBI Taxonomy" id="1312363"/>
    <lineage>
        <taxon>Bacteria</taxon>
        <taxon>Pseudomonadati</taxon>
        <taxon>Pseudomonadota</taxon>
        <taxon>Alphaproteobacteria</taxon>
        <taxon>Rhodobacterales</taxon>
        <taxon>Roseobacteraceae</taxon>
        <taxon>Roseovarius</taxon>
    </lineage>
</organism>
<protein>
    <submittedName>
        <fullName evidence="7">Aliphatic sulfonates import ATP-binding protein SsuB</fullName>
        <ecNumber evidence="7">3.6.3.-</ecNumber>
    </submittedName>
</protein>
<dbReference type="SMART" id="SM00382">
    <property type="entry name" value="AAA"/>
    <property type="match status" value="1"/>
</dbReference>
<feature type="domain" description="ABC transporter" evidence="6">
    <location>
        <begin position="40"/>
        <end position="275"/>
    </location>
</feature>
<dbReference type="InterPro" id="IPR003439">
    <property type="entry name" value="ABC_transporter-like_ATP-bd"/>
</dbReference>
<dbReference type="AlphaFoldDB" id="A0A1Y5RX69"/>
<reference evidence="7 8" key="1">
    <citation type="submission" date="2017-03" db="EMBL/GenBank/DDBJ databases">
        <authorList>
            <person name="Afonso C.L."/>
            <person name="Miller P.J."/>
            <person name="Scott M.A."/>
            <person name="Spackman E."/>
            <person name="Goraichik I."/>
            <person name="Dimitrov K.M."/>
            <person name="Suarez D.L."/>
            <person name="Swayne D.E."/>
        </authorList>
    </citation>
    <scope>NUCLEOTIDE SEQUENCE [LARGE SCALE GENOMIC DNA]</scope>
    <source>
        <strain evidence="7 8">CECT 8287</strain>
    </source>
</reference>
<feature type="region of interest" description="Disordered" evidence="5">
    <location>
        <begin position="251"/>
        <end position="272"/>
    </location>
</feature>
<keyword evidence="3" id="KW-0547">Nucleotide-binding</keyword>
<comment type="similarity">
    <text evidence="1">Belongs to the ABC transporter superfamily.</text>
</comment>
<dbReference type="Gene3D" id="3.40.50.300">
    <property type="entry name" value="P-loop containing nucleotide triphosphate hydrolases"/>
    <property type="match status" value="1"/>
</dbReference>
<name>A0A1Y5RX69_9RHOB</name>
<dbReference type="SUPFAM" id="SSF52540">
    <property type="entry name" value="P-loop containing nucleoside triphosphate hydrolases"/>
    <property type="match status" value="1"/>
</dbReference>